<evidence type="ECO:0000256" key="1">
    <source>
        <dbReference type="SAM" id="MobiDB-lite"/>
    </source>
</evidence>
<dbReference type="EMBL" id="JAHSPG010000011">
    <property type="protein sequence ID" value="MBV4358219.1"/>
    <property type="molecule type" value="Genomic_DNA"/>
</dbReference>
<gene>
    <name evidence="3" type="ORF">KTO63_13725</name>
</gene>
<feature type="compositionally biased region" description="Gly residues" evidence="1">
    <location>
        <begin position="53"/>
        <end position="64"/>
    </location>
</feature>
<evidence type="ECO:0000259" key="2">
    <source>
        <dbReference type="Pfam" id="PF12866"/>
    </source>
</evidence>
<reference evidence="3" key="1">
    <citation type="submission" date="2021-06" db="EMBL/GenBank/DDBJ databases">
        <authorList>
            <person name="Huq M.A."/>
        </authorList>
    </citation>
    <scope>NUCLEOTIDE SEQUENCE</scope>
    <source>
        <strain evidence="3">MAH-26</strain>
    </source>
</reference>
<proteinExistence type="predicted"/>
<keyword evidence="4" id="KW-1185">Reference proteome</keyword>
<dbReference type="AlphaFoldDB" id="A0A9E2W4V4"/>
<dbReference type="Proteomes" id="UP000812270">
    <property type="component" value="Unassembled WGS sequence"/>
</dbReference>
<feature type="region of interest" description="Disordered" evidence="1">
    <location>
        <begin position="37"/>
        <end position="67"/>
    </location>
</feature>
<comment type="caution">
    <text evidence="3">The sequence shown here is derived from an EMBL/GenBank/DDBJ whole genome shotgun (WGS) entry which is preliminary data.</text>
</comment>
<sequence length="260" mass="28213">MKKVLYMIVGTAIIGLASCSKNIDSYEGPTETLQGTFTSKLSGKPVQSDVGQDGYGSGGSGTNGNGTRIQLRELSWSANPTSQYVTGKQDGTYINTKLFTGRYELTPIGAFVPFTTLDTMDIKGGTTTKNFVVEPFYEVEWNSAPVVQADGTIQANATVTRGTNNPAYQLNMNDIWLFVNASPYIGEVTFNGTYSYSHPLTADPGKWPYGQQYTFKTKPGVKIPSGTWYIRVGARMNVTVGGKVRFNFSTPVQVTIPSAK</sequence>
<dbReference type="InterPro" id="IPR024278">
    <property type="entry name" value="DUF3823_N"/>
</dbReference>
<accession>A0A9E2W4V4</accession>
<feature type="domain" description="DUF3823" evidence="2">
    <location>
        <begin position="62"/>
        <end position="125"/>
    </location>
</feature>
<name>A0A9E2W4V4_9BACT</name>
<organism evidence="3 4">
    <name type="scientific">Pinibacter aurantiacus</name>
    <dbReference type="NCBI Taxonomy" id="2851599"/>
    <lineage>
        <taxon>Bacteria</taxon>
        <taxon>Pseudomonadati</taxon>
        <taxon>Bacteroidota</taxon>
        <taxon>Chitinophagia</taxon>
        <taxon>Chitinophagales</taxon>
        <taxon>Chitinophagaceae</taxon>
        <taxon>Pinibacter</taxon>
    </lineage>
</organism>
<dbReference type="Pfam" id="PF12866">
    <property type="entry name" value="DUF3823"/>
    <property type="match status" value="1"/>
</dbReference>
<dbReference type="PROSITE" id="PS51257">
    <property type="entry name" value="PROKAR_LIPOPROTEIN"/>
    <property type="match status" value="1"/>
</dbReference>
<evidence type="ECO:0000313" key="3">
    <source>
        <dbReference type="EMBL" id="MBV4358219.1"/>
    </source>
</evidence>
<dbReference type="RefSeq" id="WP_217791899.1">
    <property type="nucleotide sequence ID" value="NZ_JAHSPG010000011.1"/>
</dbReference>
<protein>
    <submittedName>
        <fullName evidence="3">DUF3823 domain-containing protein</fullName>
    </submittedName>
</protein>
<evidence type="ECO:0000313" key="4">
    <source>
        <dbReference type="Proteomes" id="UP000812270"/>
    </source>
</evidence>